<evidence type="ECO:0000313" key="2">
    <source>
        <dbReference type="EMBL" id="CAF1017935.1"/>
    </source>
</evidence>
<protein>
    <recommendedName>
        <fullName evidence="1">Integrase catalytic domain-containing protein</fullName>
    </recommendedName>
</protein>
<dbReference type="Gene3D" id="1.10.340.70">
    <property type="match status" value="1"/>
</dbReference>
<comment type="caution">
    <text evidence="3">The sequence shown here is derived from an EMBL/GenBank/DDBJ whole genome shotgun (WGS) entry which is preliminary data.</text>
</comment>
<dbReference type="GO" id="GO:0003676">
    <property type="term" value="F:nucleic acid binding"/>
    <property type="evidence" value="ECO:0007669"/>
    <property type="project" value="InterPro"/>
</dbReference>
<sequence>MVNCIFQHGLPKAITGEELLNEILDDKVCTGLKTRINGEVNGDLLEATNKFDHVFDELCVTSDGAIMRNDKIVIPESLYDRLIDIAHDGHQGVKKTKALLRSNVYFPGLDKLINARLSSCYTCQTNSPTVQHEPCQTSELPSSPWQLIALDFYGATDSGTYLLLITDVYARFVIIHEVNTTASHYILSKLHESLPPFGIPQIVKTDNGPPFNGAEFDNFCNYYGLKYRAITPYWPRANAEAERFMQNLRKVFQNANINQIDLLI</sequence>
<dbReference type="PANTHER" id="PTHR37984:SF11">
    <property type="entry name" value="INTEGRASE CATALYTIC DOMAIN-CONTAINING PROTEIN"/>
    <property type="match status" value="1"/>
</dbReference>
<gene>
    <name evidence="2" type="ORF">OVA965_LOCUS15378</name>
    <name evidence="3" type="ORF">TMI583_LOCUS15384</name>
</gene>
<dbReference type="EMBL" id="CAJOBA010006912">
    <property type="protein sequence ID" value="CAF3787085.1"/>
    <property type="molecule type" value="Genomic_DNA"/>
</dbReference>
<dbReference type="Proteomes" id="UP000677228">
    <property type="component" value="Unassembled WGS sequence"/>
</dbReference>
<dbReference type="InterPro" id="IPR001584">
    <property type="entry name" value="Integrase_cat-core"/>
</dbReference>
<dbReference type="PROSITE" id="PS50994">
    <property type="entry name" value="INTEGRASE"/>
    <property type="match status" value="1"/>
</dbReference>
<organism evidence="3 4">
    <name type="scientific">Didymodactylos carnosus</name>
    <dbReference type="NCBI Taxonomy" id="1234261"/>
    <lineage>
        <taxon>Eukaryota</taxon>
        <taxon>Metazoa</taxon>
        <taxon>Spiralia</taxon>
        <taxon>Gnathifera</taxon>
        <taxon>Rotifera</taxon>
        <taxon>Eurotatoria</taxon>
        <taxon>Bdelloidea</taxon>
        <taxon>Philodinida</taxon>
        <taxon>Philodinidae</taxon>
        <taxon>Didymodactylos</taxon>
    </lineage>
</organism>
<dbReference type="InterPro" id="IPR036397">
    <property type="entry name" value="RNaseH_sf"/>
</dbReference>
<accession>A0A8S2J144</accession>
<evidence type="ECO:0000313" key="3">
    <source>
        <dbReference type="EMBL" id="CAF3787085.1"/>
    </source>
</evidence>
<name>A0A8S2J144_9BILA</name>
<proteinExistence type="predicted"/>
<evidence type="ECO:0000313" key="4">
    <source>
        <dbReference type="Proteomes" id="UP000682733"/>
    </source>
</evidence>
<dbReference type="AlphaFoldDB" id="A0A8S2J144"/>
<dbReference type="InterPro" id="IPR050951">
    <property type="entry name" value="Retrovirus_Pol_polyprotein"/>
</dbReference>
<dbReference type="Pfam" id="PF17921">
    <property type="entry name" value="Integrase_H2C2"/>
    <property type="match status" value="1"/>
</dbReference>
<evidence type="ECO:0000259" key="1">
    <source>
        <dbReference type="PROSITE" id="PS50994"/>
    </source>
</evidence>
<dbReference type="Gene3D" id="3.30.420.10">
    <property type="entry name" value="Ribonuclease H-like superfamily/Ribonuclease H"/>
    <property type="match status" value="1"/>
</dbReference>
<dbReference type="SUPFAM" id="SSF53098">
    <property type="entry name" value="Ribonuclease H-like"/>
    <property type="match status" value="1"/>
</dbReference>
<dbReference type="GO" id="GO:0015074">
    <property type="term" value="P:DNA integration"/>
    <property type="evidence" value="ECO:0007669"/>
    <property type="project" value="InterPro"/>
</dbReference>
<dbReference type="Pfam" id="PF00665">
    <property type="entry name" value="rve"/>
    <property type="match status" value="1"/>
</dbReference>
<dbReference type="Proteomes" id="UP000682733">
    <property type="component" value="Unassembled WGS sequence"/>
</dbReference>
<dbReference type="EMBL" id="CAJNOK010006903">
    <property type="protein sequence ID" value="CAF1017935.1"/>
    <property type="molecule type" value="Genomic_DNA"/>
</dbReference>
<dbReference type="InterPro" id="IPR012337">
    <property type="entry name" value="RNaseH-like_sf"/>
</dbReference>
<dbReference type="PANTHER" id="PTHR37984">
    <property type="entry name" value="PROTEIN CBG26694"/>
    <property type="match status" value="1"/>
</dbReference>
<reference evidence="3" key="1">
    <citation type="submission" date="2021-02" db="EMBL/GenBank/DDBJ databases">
        <authorList>
            <person name="Nowell W R."/>
        </authorList>
    </citation>
    <scope>NUCLEOTIDE SEQUENCE</scope>
</reference>
<dbReference type="InterPro" id="IPR041588">
    <property type="entry name" value="Integrase_H2C2"/>
</dbReference>
<feature type="domain" description="Integrase catalytic" evidence="1">
    <location>
        <begin position="140"/>
        <end position="264"/>
    </location>
</feature>